<feature type="domain" description="Gamma tubulin complex component C-terminal" evidence="6">
    <location>
        <begin position="106"/>
        <end position="455"/>
    </location>
</feature>
<evidence type="ECO:0000256" key="2">
    <source>
        <dbReference type="ARBA" id="ARBA00022490"/>
    </source>
</evidence>
<keyword evidence="2 5" id="KW-0963">Cytoplasm</keyword>
<comment type="similarity">
    <text evidence="1 5">Belongs to the TUBGCP family.</text>
</comment>
<dbReference type="InterPro" id="IPR040457">
    <property type="entry name" value="GCP_C"/>
</dbReference>
<proteinExistence type="inferred from homology"/>
<keyword evidence="3 5" id="KW-0493">Microtubule</keyword>
<dbReference type="EMBL" id="JAVRRA010000490">
    <property type="protein sequence ID" value="KAK5286803.1"/>
    <property type="molecule type" value="Genomic_DNA"/>
</dbReference>
<gene>
    <name evidence="7" type="ORF">LTR16_004036</name>
</gene>
<evidence type="ECO:0000313" key="8">
    <source>
        <dbReference type="Proteomes" id="UP001357485"/>
    </source>
</evidence>
<dbReference type="InterPro" id="IPR007259">
    <property type="entry name" value="GCP"/>
</dbReference>
<dbReference type="PANTHER" id="PTHR19302">
    <property type="entry name" value="GAMMA TUBULIN COMPLEX PROTEIN"/>
    <property type="match status" value="1"/>
</dbReference>
<evidence type="ECO:0000256" key="1">
    <source>
        <dbReference type="ARBA" id="ARBA00010337"/>
    </source>
</evidence>
<reference evidence="7 8" key="1">
    <citation type="submission" date="2023-08" db="EMBL/GenBank/DDBJ databases">
        <title>Black Yeasts Isolated from many extreme environments.</title>
        <authorList>
            <person name="Coleine C."/>
            <person name="Stajich J.E."/>
            <person name="Selbmann L."/>
        </authorList>
    </citation>
    <scope>NUCLEOTIDE SEQUENCE [LARGE SCALE GENOMIC DNA]</scope>
    <source>
        <strain evidence="7 8">CCFEE 536</strain>
    </source>
</reference>
<dbReference type="Gene3D" id="1.20.120.1900">
    <property type="entry name" value="Gamma-tubulin complex, C-terminal domain"/>
    <property type="match status" value="1"/>
</dbReference>
<evidence type="ECO:0000256" key="4">
    <source>
        <dbReference type="ARBA" id="ARBA00023212"/>
    </source>
</evidence>
<protein>
    <recommendedName>
        <fullName evidence="5">Spindle pole body component</fullName>
    </recommendedName>
</protein>
<organism evidence="7 8">
    <name type="scientific">Cryomyces antarcticus</name>
    <dbReference type="NCBI Taxonomy" id="329879"/>
    <lineage>
        <taxon>Eukaryota</taxon>
        <taxon>Fungi</taxon>
        <taxon>Dikarya</taxon>
        <taxon>Ascomycota</taxon>
        <taxon>Pezizomycotina</taxon>
        <taxon>Dothideomycetes</taxon>
        <taxon>Dothideomycetes incertae sedis</taxon>
        <taxon>Cryomyces</taxon>
    </lineage>
</organism>
<comment type="subcellular location">
    <subcellularLocation>
        <location evidence="5">Cytoplasm</location>
        <location evidence="5">Cytoskeleton</location>
        <location evidence="5">Microtubule organizing center</location>
    </subcellularLocation>
</comment>
<evidence type="ECO:0000256" key="3">
    <source>
        <dbReference type="ARBA" id="ARBA00022701"/>
    </source>
</evidence>
<sequence>LTSETQTCAADDAENLVWADDNVQKRYVEDLATEFDRSPLSSRTLPDELHDIVLLSLSSNPSPGTTTFAPPFSLVSALSFNPILHTQARLLNAALLRHFFQSCNFRHHLELQHRYHLFGDGVFATRLSNALFSPDLETAERHRGILRTGGSMGLRLGARQTWPPASSELRLALMGIIGDTYFASTRHDYNEDQSDRNRELPGGLSFSIRELSDAEIEKIMDPDGLHALDFLRLQYAPPKPLDAIITPASLQKYDTIFRFLLRLLRVHFVTTHLVRPHPLRGTHRTRTRHPNTSPTTTRFTLEAHHVVSALLAHFSTSGVTEPWTALSARLDAIERRLAHEDEAGQYGTRARARDALEALLDCVLAFAKSSQRQEHGDGRTVQQSGADADIEAGALYKSFRAKLSLFVDTCKELGEKKGRGAADPTSLAGTARAKVGGEGGTIERLILALEMSEYYGLPVT</sequence>
<dbReference type="InterPro" id="IPR042241">
    <property type="entry name" value="GCP_C_sf"/>
</dbReference>
<accession>A0ABR0M6N2</accession>
<evidence type="ECO:0000259" key="6">
    <source>
        <dbReference type="Pfam" id="PF04130"/>
    </source>
</evidence>
<evidence type="ECO:0000256" key="5">
    <source>
        <dbReference type="RuleBase" id="RU363050"/>
    </source>
</evidence>
<feature type="non-terminal residue" evidence="7">
    <location>
        <position position="1"/>
    </location>
</feature>
<dbReference type="Pfam" id="PF04130">
    <property type="entry name" value="GCP_C_terminal"/>
    <property type="match status" value="1"/>
</dbReference>
<evidence type="ECO:0000313" key="7">
    <source>
        <dbReference type="EMBL" id="KAK5286803.1"/>
    </source>
</evidence>
<keyword evidence="8" id="KW-1185">Reference proteome</keyword>
<keyword evidence="4 5" id="KW-0206">Cytoskeleton</keyword>
<name>A0ABR0M6N2_9PEZI</name>
<dbReference type="PANTHER" id="PTHR19302:SF70">
    <property type="entry name" value="GAMMA-TUBULIN COMPLEX COMPONENT 6"/>
    <property type="match status" value="1"/>
</dbReference>
<dbReference type="Proteomes" id="UP001357485">
    <property type="component" value="Unassembled WGS sequence"/>
</dbReference>
<comment type="caution">
    <text evidence="7">The sequence shown here is derived from an EMBL/GenBank/DDBJ whole genome shotgun (WGS) entry which is preliminary data.</text>
</comment>